<evidence type="ECO:0000256" key="1">
    <source>
        <dbReference type="ARBA" id="ARBA00004496"/>
    </source>
</evidence>
<dbReference type="InterPro" id="IPR000682">
    <property type="entry name" value="PCMT"/>
</dbReference>
<evidence type="ECO:0000313" key="5">
    <source>
        <dbReference type="EMBL" id="CAD7653016.1"/>
    </source>
</evidence>
<feature type="region of interest" description="Disordered" evidence="4">
    <location>
        <begin position="466"/>
        <end position="502"/>
    </location>
</feature>
<evidence type="ECO:0000256" key="3">
    <source>
        <dbReference type="ARBA" id="ARBA00022490"/>
    </source>
</evidence>
<feature type="compositionally biased region" description="Basic residues" evidence="4">
    <location>
        <begin position="288"/>
        <end position="298"/>
    </location>
</feature>
<sequence>MGGAVSAGEDNDELVDNLVEADYIKSLHIEGIFRAVDRAQYYADGCSENAYRDLAWKHGNLHLSAPCIYSEVMEALNLEPGLSFLNLGSGTGYLSTMVGLILGPYGVSHGVELHEDVVEYANEKLNKFRLTSPAVDKYEFCEPKFRVGNCLLIDTTSVRQYDRVYCGASCPPEHENYMKNLIKVGGILIMPLNEHLLQIRRTSETSWTVKSVLPVSFAPLVTPTQNSALNTVKLPDLESLSLKEICRSVIRTQLRKRAEAEHPSITLKNASKSRQTPRKNRSADSSGRARRPPRRCNRRVIIPIFEENDVMSDDTNSTSNQRHTNGDNSSDSFSSRVVAAAASSLSAVFQQVVNNHESDHNTSDISESKVRNEAQEPNDANDSRVDDRNCVDMYLEDSDEQDMSATNERSKRNDEEDNPSTHSSNGINSGPKASNSSNSSPKYPLNRIRRATGLIFKRIALANLDSDSDTSSCDHEMVSTVSNDDTKAEDPDEDNKKRDVEEDRESYSYLMRQSINALPLPLVLKSYLNFHRNL</sequence>
<evidence type="ECO:0000256" key="4">
    <source>
        <dbReference type="SAM" id="MobiDB-lite"/>
    </source>
</evidence>
<organism evidence="5">
    <name type="scientific">Oppiella nova</name>
    <dbReference type="NCBI Taxonomy" id="334625"/>
    <lineage>
        <taxon>Eukaryota</taxon>
        <taxon>Metazoa</taxon>
        <taxon>Ecdysozoa</taxon>
        <taxon>Arthropoda</taxon>
        <taxon>Chelicerata</taxon>
        <taxon>Arachnida</taxon>
        <taxon>Acari</taxon>
        <taxon>Acariformes</taxon>
        <taxon>Sarcoptiformes</taxon>
        <taxon>Oribatida</taxon>
        <taxon>Brachypylina</taxon>
        <taxon>Oppioidea</taxon>
        <taxon>Oppiidae</taxon>
        <taxon>Oppiella</taxon>
    </lineage>
</organism>
<dbReference type="EMBL" id="CAJPVJ010006168">
    <property type="protein sequence ID" value="CAG2170203.1"/>
    <property type="molecule type" value="Genomic_DNA"/>
</dbReference>
<feature type="compositionally biased region" description="Polar residues" evidence="4">
    <location>
        <begin position="313"/>
        <end position="328"/>
    </location>
</feature>
<dbReference type="Pfam" id="PF01135">
    <property type="entry name" value="PCMT"/>
    <property type="match status" value="1"/>
</dbReference>
<dbReference type="GO" id="GO:0004719">
    <property type="term" value="F:protein-L-isoaspartate (D-aspartate) O-methyltransferase activity"/>
    <property type="evidence" value="ECO:0007669"/>
    <property type="project" value="InterPro"/>
</dbReference>
<comment type="subcellular location">
    <subcellularLocation>
        <location evidence="1">Cytoplasm</location>
    </subcellularLocation>
</comment>
<comment type="similarity">
    <text evidence="2">Belongs to the methyltransferase superfamily. L-isoaspartyl/D-aspartyl protein methyltransferase family.</text>
</comment>
<dbReference type="GO" id="GO:0005737">
    <property type="term" value="C:cytoplasm"/>
    <property type="evidence" value="ECO:0007669"/>
    <property type="project" value="UniProtKB-SubCell"/>
</dbReference>
<evidence type="ECO:0008006" key="7">
    <source>
        <dbReference type="Google" id="ProtNLM"/>
    </source>
</evidence>
<evidence type="ECO:0000256" key="2">
    <source>
        <dbReference type="ARBA" id="ARBA00005369"/>
    </source>
</evidence>
<dbReference type="EMBL" id="OC920993">
    <property type="protein sequence ID" value="CAD7653016.1"/>
    <property type="molecule type" value="Genomic_DNA"/>
</dbReference>
<proteinExistence type="inferred from homology"/>
<dbReference type="FunFam" id="3.40.50.150:FF:000015">
    <property type="entry name" value="Protein-L-isoaspartate (D-aspartate) O-methyltransferase domain-containing 1"/>
    <property type="match status" value="1"/>
</dbReference>
<dbReference type="SUPFAM" id="SSF53335">
    <property type="entry name" value="S-adenosyl-L-methionine-dependent methyltransferases"/>
    <property type="match status" value="1"/>
</dbReference>
<feature type="compositionally biased region" description="Basic and acidic residues" evidence="4">
    <location>
        <begin position="357"/>
        <end position="374"/>
    </location>
</feature>
<feature type="compositionally biased region" description="Polar residues" evidence="4">
    <location>
        <begin position="420"/>
        <end position="433"/>
    </location>
</feature>
<gene>
    <name evidence="5" type="ORF">ONB1V03_LOCUS9674</name>
</gene>
<evidence type="ECO:0000313" key="6">
    <source>
        <dbReference type="Proteomes" id="UP000728032"/>
    </source>
</evidence>
<reference evidence="5" key="1">
    <citation type="submission" date="2020-11" db="EMBL/GenBank/DDBJ databases">
        <authorList>
            <person name="Tran Van P."/>
        </authorList>
    </citation>
    <scope>NUCLEOTIDE SEQUENCE</scope>
</reference>
<feature type="region of interest" description="Disordered" evidence="4">
    <location>
        <begin position="357"/>
        <end position="444"/>
    </location>
</feature>
<protein>
    <recommendedName>
        <fullName evidence="7">Protein-L-isoaspartate O-methyltransferase domain-containing protein 1</fullName>
    </recommendedName>
</protein>
<dbReference type="CDD" id="cd02440">
    <property type="entry name" value="AdoMet_MTases"/>
    <property type="match status" value="1"/>
</dbReference>
<dbReference type="Gene3D" id="3.40.50.150">
    <property type="entry name" value="Vaccinia Virus protein VP39"/>
    <property type="match status" value="1"/>
</dbReference>
<keyword evidence="3" id="KW-0963">Cytoplasm</keyword>
<accession>A0A7R9M3R2</accession>
<dbReference type="AlphaFoldDB" id="A0A7R9M3R2"/>
<dbReference type="PANTHER" id="PTHR11579">
    <property type="entry name" value="PROTEIN-L-ISOASPARTATE O-METHYLTRANSFERASE"/>
    <property type="match status" value="1"/>
</dbReference>
<feature type="compositionally biased region" description="Basic and acidic residues" evidence="4">
    <location>
        <begin position="381"/>
        <end position="390"/>
    </location>
</feature>
<name>A0A7R9M3R2_9ACAR</name>
<dbReference type="InterPro" id="IPR029063">
    <property type="entry name" value="SAM-dependent_MTases_sf"/>
</dbReference>
<feature type="compositionally biased region" description="Basic and acidic residues" evidence="4">
    <location>
        <begin position="484"/>
        <end position="501"/>
    </location>
</feature>
<keyword evidence="6" id="KW-1185">Reference proteome</keyword>
<dbReference type="PANTHER" id="PTHR11579:SF9">
    <property type="entry name" value="PROTEIN-L-ISOASPARTATE O-METHYLTRANSFERASE"/>
    <property type="match status" value="1"/>
</dbReference>
<dbReference type="OrthoDB" id="10257972at2759"/>
<dbReference type="Proteomes" id="UP000728032">
    <property type="component" value="Unassembled WGS sequence"/>
</dbReference>
<feature type="region of interest" description="Disordered" evidence="4">
    <location>
        <begin position="257"/>
        <end position="335"/>
    </location>
</feature>